<name>A0A0V0Y7J0_TRIPS</name>
<dbReference type="AlphaFoldDB" id="A0A0V0Y7J0"/>
<gene>
    <name evidence="3" type="ORF">T4E_4812</name>
</gene>
<reference evidence="3 4" key="1">
    <citation type="submission" date="2015-01" db="EMBL/GenBank/DDBJ databases">
        <title>Evolution of Trichinella species and genotypes.</title>
        <authorList>
            <person name="Korhonen P.K."/>
            <person name="Edoardo P."/>
            <person name="Giuseppe L.R."/>
            <person name="Gasser R.B."/>
        </authorList>
    </citation>
    <scope>NUCLEOTIDE SEQUENCE [LARGE SCALE GENOMIC DNA]</scope>
    <source>
        <strain evidence="3">ISS141</strain>
    </source>
</reference>
<sequence length="169" mass="19677">MLPGSMSRIQHDDEDFHEDIFNNEASGMEELEIKDFYTTTTDLYTTGKSNLFENQSTIRPVFKQQSTTTTTTEASSIQKHDHQPRDEQQQMSTILIASIIVSCFVITALSVALVVYIAFRYRRRRAQYYFVHYFLIIFYHHAACHFSIIIDQKTFQIYILNACDTSCCD</sequence>
<evidence type="ECO:0000256" key="2">
    <source>
        <dbReference type="SAM" id="Phobius"/>
    </source>
</evidence>
<protein>
    <submittedName>
        <fullName evidence="3">Uncharacterized protein</fullName>
    </submittedName>
</protein>
<feature type="transmembrane region" description="Helical" evidence="2">
    <location>
        <begin position="130"/>
        <end position="150"/>
    </location>
</feature>
<keyword evidence="2" id="KW-0812">Transmembrane</keyword>
<evidence type="ECO:0000256" key="1">
    <source>
        <dbReference type="SAM" id="MobiDB-lite"/>
    </source>
</evidence>
<evidence type="ECO:0000313" key="3">
    <source>
        <dbReference type="EMBL" id="KRX96243.1"/>
    </source>
</evidence>
<accession>A0A0V0Y7J0</accession>
<keyword evidence="2" id="KW-1133">Transmembrane helix</keyword>
<feature type="region of interest" description="Disordered" evidence="1">
    <location>
        <begin position="63"/>
        <end position="85"/>
    </location>
</feature>
<proteinExistence type="predicted"/>
<comment type="caution">
    <text evidence="3">The sequence shown here is derived from an EMBL/GenBank/DDBJ whole genome shotgun (WGS) entry which is preliminary data.</text>
</comment>
<evidence type="ECO:0000313" key="4">
    <source>
        <dbReference type="Proteomes" id="UP000054815"/>
    </source>
</evidence>
<feature type="transmembrane region" description="Helical" evidence="2">
    <location>
        <begin position="94"/>
        <end position="118"/>
    </location>
</feature>
<dbReference type="EMBL" id="JYDU01000046">
    <property type="protein sequence ID" value="KRX96243.1"/>
    <property type="molecule type" value="Genomic_DNA"/>
</dbReference>
<organism evidence="3 4">
    <name type="scientific">Trichinella pseudospiralis</name>
    <name type="common">Parasitic roundworm</name>
    <dbReference type="NCBI Taxonomy" id="6337"/>
    <lineage>
        <taxon>Eukaryota</taxon>
        <taxon>Metazoa</taxon>
        <taxon>Ecdysozoa</taxon>
        <taxon>Nematoda</taxon>
        <taxon>Enoplea</taxon>
        <taxon>Dorylaimia</taxon>
        <taxon>Trichinellida</taxon>
        <taxon>Trichinellidae</taxon>
        <taxon>Trichinella</taxon>
    </lineage>
</organism>
<keyword evidence="2" id="KW-0472">Membrane</keyword>
<dbReference type="Proteomes" id="UP000054815">
    <property type="component" value="Unassembled WGS sequence"/>
</dbReference>